<feature type="compositionally biased region" description="Low complexity" evidence="1">
    <location>
        <begin position="1"/>
        <end position="13"/>
    </location>
</feature>
<feature type="region of interest" description="Disordered" evidence="1">
    <location>
        <begin position="1"/>
        <end position="22"/>
    </location>
</feature>
<dbReference type="InterPro" id="IPR047091">
    <property type="entry name" value="EIN3-like_DNA-bd"/>
</dbReference>
<dbReference type="AlphaFoldDB" id="A0A833QSJ2"/>
<feature type="compositionally biased region" description="Polar residues" evidence="1">
    <location>
        <begin position="122"/>
        <end position="133"/>
    </location>
</feature>
<organism evidence="3 4">
    <name type="scientific">Carex littledalei</name>
    <dbReference type="NCBI Taxonomy" id="544730"/>
    <lineage>
        <taxon>Eukaryota</taxon>
        <taxon>Viridiplantae</taxon>
        <taxon>Streptophyta</taxon>
        <taxon>Embryophyta</taxon>
        <taxon>Tracheophyta</taxon>
        <taxon>Spermatophyta</taxon>
        <taxon>Magnoliopsida</taxon>
        <taxon>Liliopsida</taxon>
        <taxon>Poales</taxon>
        <taxon>Cyperaceae</taxon>
        <taxon>Cyperoideae</taxon>
        <taxon>Cariceae</taxon>
        <taxon>Carex</taxon>
        <taxon>Carex subgen. Euthyceras</taxon>
    </lineage>
</organism>
<dbReference type="GO" id="GO:0003700">
    <property type="term" value="F:DNA-binding transcription factor activity"/>
    <property type="evidence" value="ECO:0007669"/>
    <property type="project" value="InterPro"/>
</dbReference>
<feature type="domain" description="Ethylene insensitive 3-like DNA-binding" evidence="2">
    <location>
        <begin position="25"/>
        <end position="93"/>
    </location>
</feature>
<name>A0A833QSJ2_9POAL</name>
<gene>
    <name evidence="3" type="ORF">FCM35_KLT07434</name>
</gene>
<dbReference type="Pfam" id="PF04873">
    <property type="entry name" value="EIN3_DNA-bd"/>
    <property type="match status" value="1"/>
</dbReference>
<sequence>MSSSSYSSSLSSSKQKKLSREEIQHRIKKLEAKIEKIEKRERGHETVENQFNTIMGKFNARGFVYSFHLNNGTIISGASDNLNDWWKGELRSYQENQQGTVTGTSSIHSNDSGANDQILLDHSSNNMTPAPTDSENDESQ</sequence>
<keyword evidence="4" id="KW-1185">Reference proteome</keyword>
<proteinExistence type="predicted"/>
<feature type="region of interest" description="Disordered" evidence="1">
    <location>
        <begin position="96"/>
        <end position="140"/>
    </location>
</feature>
<accession>A0A833QSJ2</accession>
<comment type="caution">
    <text evidence="3">The sequence shown here is derived from an EMBL/GenBank/DDBJ whole genome shotgun (WGS) entry which is preliminary data.</text>
</comment>
<dbReference type="EMBL" id="SWLB01000017">
    <property type="protein sequence ID" value="KAF3327316.1"/>
    <property type="molecule type" value="Genomic_DNA"/>
</dbReference>
<evidence type="ECO:0000256" key="1">
    <source>
        <dbReference type="SAM" id="MobiDB-lite"/>
    </source>
</evidence>
<reference evidence="3" key="1">
    <citation type="submission" date="2020-01" db="EMBL/GenBank/DDBJ databases">
        <title>Genome sequence of Kobresia littledalei, the first chromosome-level genome in the family Cyperaceae.</title>
        <authorList>
            <person name="Qu G."/>
        </authorList>
    </citation>
    <scope>NUCLEOTIDE SEQUENCE</scope>
    <source>
        <strain evidence="3">C.B.Clarke</strain>
        <tissue evidence="3">Leaf</tissue>
    </source>
</reference>
<protein>
    <submittedName>
        <fullName evidence="3">ETHYLENE INSENSITIVE 3-like 2 protein</fullName>
    </submittedName>
</protein>
<feature type="compositionally biased region" description="Polar residues" evidence="1">
    <location>
        <begin position="96"/>
        <end position="115"/>
    </location>
</feature>
<evidence type="ECO:0000313" key="3">
    <source>
        <dbReference type="EMBL" id="KAF3327316.1"/>
    </source>
</evidence>
<dbReference type="Proteomes" id="UP000623129">
    <property type="component" value="Unassembled WGS sequence"/>
</dbReference>
<evidence type="ECO:0000259" key="2">
    <source>
        <dbReference type="Pfam" id="PF04873"/>
    </source>
</evidence>
<evidence type="ECO:0000313" key="4">
    <source>
        <dbReference type="Proteomes" id="UP000623129"/>
    </source>
</evidence>